<accession>A0AAW0MPL7</accession>
<feature type="compositionally biased region" description="Basic and acidic residues" evidence="1">
    <location>
        <begin position="37"/>
        <end position="50"/>
    </location>
</feature>
<evidence type="ECO:0000256" key="1">
    <source>
        <dbReference type="SAM" id="MobiDB-lite"/>
    </source>
</evidence>
<protein>
    <submittedName>
        <fullName evidence="2">Uncharacterized protein</fullName>
    </submittedName>
</protein>
<gene>
    <name evidence="2" type="ORF">WMY93_028871</name>
</gene>
<organism evidence="2 3">
    <name type="scientific">Mugilogobius chulae</name>
    <name type="common">yellowstripe goby</name>
    <dbReference type="NCBI Taxonomy" id="88201"/>
    <lineage>
        <taxon>Eukaryota</taxon>
        <taxon>Metazoa</taxon>
        <taxon>Chordata</taxon>
        <taxon>Craniata</taxon>
        <taxon>Vertebrata</taxon>
        <taxon>Euteleostomi</taxon>
        <taxon>Actinopterygii</taxon>
        <taxon>Neopterygii</taxon>
        <taxon>Teleostei</taxon>
        <taxon>Neoteleostei</taxon>
        <taxon>Acanthomorphata</taxon>
        <taxon>Gobiaria</taxon>
        <taxon>Gobiiformes</taxon>
        <taxon>Gobioidei</taxon>
        <taxon>Gobiidae</taxon>
        <taxon>Gobionellinae</taxon>
        <taxon>Mugilogobius</taxon>
    </lineage>
</organism>
<evidence type="ECO:0000313" key="3">
    <source>
        <dbReference type="Proteomes" id="UP001460270"/>
    </source>
</evidence>
<comment type="caution">
    <text evidence="2">The sequence shown here is derived from an EMBL/GenBank/DDBJ whole genome shotgun (WGS) entry which is preliminary data.</text>
</comment>
<dbReference type="Proteomes" id="UP001460270">
    <property type="component" value="Unassembled WGS sequence"/>
</dbReference>
<evidence type="ECO:0000313" key="2">
    <source>
        <dbReference type="EMBL" id="KAK7882697.1"/>
    </source>
</evidence>
<feature type="region of interest" description="Disordered" evidence="1">
    <location>
        <begin position="1"/>
        <end position="50"/>
    </location>
</feature>
<dbReference type="EMBL" id="JBBPFD010000021">
    <property type="protein sequence ID" value="KAK7882697.1"/>
    <property type="molecule type" value="Genomic_DNA"/>
</dbReference>
<feature type="compositionally biased region" description="Polar residues" evidence="1">
    <location>
        <begin position="21"/>
        <end position="31"/>
    </location>
</feature>
<proteinExistence type="predicted"/>
<keyword evidence="3" id="KW-1185">Reference proteome</keyword>
<reference evidence="3" key="1">
    <citation type="submission" date="2024-04" db="EMBL/GenBank/DDBJ databases">
        <title>Salinicola lusitanus LLJ914,a marine bacterium isolated from the Okinawa Trough.</title>
        <authorList>
            <person name="Li J."/>
        </authorList>
    </citation>
    <scope>NUCLEOTIDE SEQUENCE [LARGE SCALE GENOMIC DNA]</scope>
</reference>
<feature type="non-terminal residue" evidence="2">
    <location>
        <position position="50"/>
    </location>
</feature>
<sequence>MAAPGLSAEDVQGGRGDKNGKSSGQKGNVSRASKLPLDTRAEDKREFKVL</sequence>
<name>A0AAW0MPL7_9GOBI</name>
<dbReference type="AlphaFoldDB" id="A0AAW0MPL7"/>